<keyword evidence="1" id="KW-0732">Signal</keyword>
<dbReference type="InterPro" id="IPR018082">
    <property type="entry name" value="AmbAllergen"/>
</dbReference>
<protein>
    <submittedName>
        <fullName evidence="3">Uncharacterized protein</fullName>
    </submittedName>
</protein>
<organism evidence="3 4">
    <name type="scientific">Coptis chinensis</name>
    <dbReference type="NCBI Taxonomy" id="261450"/>
    <lineage>
        <taxon>Eukaryota</taxon>
        <taxon>Viridiplantae</taxon>
        <taxon>Streptophyta</taxon>
        <taxon>Embryophyta</taxon>
        <taxon>Tracheophyta</taxon>
        <taxon>Spermatophyta</taxon>
        <taxon>Magnoliopsida</taxon>
        <taxon>Ranunculales</taxon>
        <taxon>Ranunculaceae</taxon>
        <taxon>Coptidoideae</taxon>
        <taxon>Coptis</taxon>
    </lineage>
</organism>
<dbReference type="InterPro" id="IPR012334">
    <property type="entry name" value="Pectin_lyas_fold"/>
</dbReference>
<dbReference type="PRINTS" id="PR00807">
    <property type="entry name" value="AMBALLERGEN"/>
</dbReference>
<dbReference type="PANTHER" id="PTHR31683">
    <property type="entry name" value="PECTATE LYASE 18-RELATED"/>
    <property type="match status" value="1"/>
</dbReference>
<evidence type="ECO:0000256" key="2">
    <source>
        <dbReference type="SAM" id="MobiDB-lite"/>
    </source>
</evidence>
<feature type="region of interest" description="Disordered" evidence="2">
    <location>
        <begin position="1"/>
        <end position="36"/>
    </location>
</feature>
<gene>
    <name evidence="3" type="ORF">IFM89_025779</name>
</gene>
<dbReference type="OrthoDB" id="1637350at2759"/>
<dbReference type="EMBL" id="JADFTS010000005">
    <property type="protein sequence ID" value="KAF9606504.1"/>
    <property type="molecule type" value="Genomic_DNA"/>
</dbReference>
<keyword evidence="4" id="KW-1185">Reference proteome</keyword>
<comment type="caution">
    <text evidence="3">The sequence shown here is derived from an EMBL/GenBank/DDBJ whole genome shotgun (WGS) entry which is preliminary data.</text>
</comment>
<dbReference type="InterPro" id="IPR011050">
    <property type="entry name" value="Pectin_lyase_fold/virulence"/>
</dbReference>
<sequence>MAGKLKADGPSCLADSSSGELGKGMVRPKLGPKPENRQRLADCAIGFGKQAIGGRDCRIYVVTDSGNDDPVTPKPGTLRHAVIQHEPLWIIFERDMVIKLKEELIMNSFKTTDGRGASVHIAG</sequence>
<dbReference type="Gene3D" id="2.160.20.10">
    <property type="entry name" value="Single-stranded right-handed beta-helix, Pectin lyase-like"/>
    <property type="match status" value="1"/>
</dbReference>
<accession>A0A835LX80</accession>
<dbReference type="PANTHER" id="PTHR31683:SF187">
    <property type="entry name" value="PECTATE LYASE 18-RELATED"/>
    <property type="match status" value="1"/>
</dbReference>
<evidence type="ECO:0000256" key="1">
    <source>
        <dbReference type="ARBA" id="ARBA00022729"/>
    </source>
</evidence>
<name>A0A835LX80_9MAGN</name>
<proteinExistence type="predicted"/>
<dbReference type="SUPFAM" id="SSF51126">
    <property type="entry name" value="Pectin lyase-like"/>
    <property type="match status" value="1"/>
</dbReference>
<evidence type="ECO:0000313" key="3">
    <source>
        <dbReference type="EMBL" id="KAF9606504.1"/>
    </source>
</evidence>
<reference evidence="3 4" key="1">
    <citation type="submission" date="2020-10" db="EMBL/GenBank/DDBJ databases">
        <title>The Coptis chinensis genome and diversification of protoberbering-type alkaloids.</title>
        <authorList>
            <person name="Wang B."/>
            <person name="Shu S."/>
            <person name="Song C."/>
            <person name="Liu Y."/>
        </authorList>
    </citation>
    <scope>NUCLEOTIDE SEQUENCE [LARGE SCALE GENOMIC DNA]</scope>
    <source>
        <strain evidence="3">HL-2020</strain>
        <tissue evidence="3">Leaf</tissue>
    </source>
</reference>
<evidence type="ECO:0000313" key="4">
    <source>
        <dbReference type="Proteomes" id="UP000631114"/>
    </source>
</evidence>
<dbReference type="Proteomes" id="UP000631114">
    <property type="component" value="Unassembled WGS sequence"/>
</dbReference>
<dbReference type="InterPro" id="IPR045032">
    <property type="entry name" value="PEL"/>
</dbReference>
<dbReference type="AlphaFoldDB" id="A0A835LX80"/>
<dbReference type="GO" id="GO:0030570">
    <property type="term" value="F:pectate lyase activity"/>
    <property type="evidence" value="ECO:0007669"/>
    <property type="project" value="InterPro"/>
</dbReference>